<evidence type="ECO:0000256" key="3">
    <source>
        <dbReference type="PROSITE-ProRule" id="PRU00284"/>
    </source>
</evidence>
<dbReference type="InterPro" id="IPR004090">
    <property type="entry name" value="Chemotax_Me-accpt_rcpt"/>
</dbReference>
<feature type="coiled-coil region" evidence="4">
    <location>
        <begin position="5"/>
        <end position="60"/>
    </location>
</feature>
<evidence type="ECO:0000313" key="6">
    <source>
        <dbReference type="EMBL" id="QQZ11167.1"/>
    </source>
</evidence>
<dbReference type="InterPro" id="IPR004089">
    <property type="entry name" value="MCPsignal_dom"/>
</dbReference>
<accession>A0ABX7E9N2</accession>
<protein>
    <submittedName>
        <fullName evidence="6">Chemotaxis protein</fullName>
    </submittedName>
</protein>
<gene>
    <name evidence="6" type="ORF">I5776_09875</name>
</gene>
<feature type="coiled-coil region" evidence="4">
    <location>
        <begin position="243"/>
        <end position="284"/>
    </location>
</feature>
<keyword evidence="4" id="KW-0175">Coiled coil</keyword>
<dbReference type="PANTHER" id="PTHR32089:SF112">
    <property type="entry name" value="LYSOZYME-LIKE PROTEIN-RELATED"/>
    <property type="match status" value="1"/>
</dbReference>
<dbReference type="EMBL" id="CP065425">
    <property type="protein sequence ID" value="QQZ11167.1"/>
    <property type="molecule type" value="Genomic_DNA"/>
</dbReference>
<dbReference type="Proteomes" id="UP000595691">
    <property type="component" value="Chromosome"/>
</dbReference>
<dbReference type="PROSITE" id="PS50111">
    <property type="entry name" value="CHEMOTAXIS_TRANSDUC_2"/>
    <property type="match status" value="1"/>
</dbReference>
<keyword evidence="1 3" id="KW-0807">Transducer</keyword>
<organism evidence="6 7">
    <name type="scientific">Heyndrickxia vini</name>
    <dbReference type="NCBI Taxonomy" id="1476025"/>
    <lineage>
        <taxon>Bacteria</taxon>
        <taxon>Bacillati</taxon>
        <taxon>Bacillota</taxon>
        <taxon>Bacilli</taxon>
        <taxon>Bacillales</taxon>
        <taxon>Bacillaceae</taxon>
        <taxon>Heyndrickxia</taxon>
    </lineage>
</organism>
<dbReference type="PANTHER" id="PTHR32089">
    <property type="entry name" value="METHYL-ACCEPTING CHEMOTAXIS PROTEIN MCPB"/>
    <property type="match status" value="1"/>
</dbReference>
<evidence type="ECO:0000259" key="5">
    <source>
        <dbReference type="PROSITE" id="PS50111"/>
    </source>
</evidence>
<feature type="domain" description="Methyl-accepting transducer" evidence="5">
    <location>
        <begin position="83"/>
        <end position="282"/>
    </location>
</feature>
<dbReference type="PRINTS" id="PR00260">
    <property type="entry name" value="CHEMTRNSDUCR"/>
</dbReference>
<feature type="coiled-coil region" evidence="4">
    <location>
        <begin position="117"/>
        <end position="144"/>
    </location>
</feature>
<keyword evidence="7" id="KW-1185">Reference proteome</keyword>
<evidence type="ECO:0000256" key="1">
    <source>
        <dbReference type="ARBA" id="ARBA00023224"/>
    </source>
</evidence>
<dbReference type="SUPFAM" id="SSF58104">
    <property type="entry name" value="Methyl-accepting chemotaxis protein (MCP) signaling domain"/>
    <property type="match status" value="1"/>
</dbReference>
<sequence length="318" mass="35623">MFKMAQKTKEKEANLELLKERIKQLEEEKKNREYEHSEWLKELHRELSDAIEQHEHVNNQHNLLGALVKKIEAKFALVSQISDETSTQSLHLSERSDSLNQLSNKMVSQAQDGSKFVTNAEEVIRHLGEQINETQEKMFQLSERSSEINSIVQVIKTIAEQTNLLALNASIEAARAGEHGKGFAVVASEVRKLAESTAESTEHISSLTQAVQIEIASSLEATQKSANLVTDGVNVSAQAATKISEVLHSIENSQNNIEEIQQTIKEQAENALKVRKEVEDANRLFGEAHDTIIQHIEDAKIVDSKLEQGIQHLLGQQK</sequence>
<reference evidence="6 7" key="1">
    <citation type="submission" date="2020-11" db="EMBL/GenBank/DDBJ databases">
        <title>Taxonomic evaluation of the Bacillus sporothermodurans group of bacteria based on whole genome sequences.</title>
        <authorList>
            <person name="Fiedler G."/>
            <person name="Herbstmann A.-D."/>
            <person name="Doll E."/>
            <person name="Wenning M."/>
            <person name="Brinks E."/>
            <person name="Kabisch J."/>
            <person name="Breitenwieser F."/>
            <person name="Lappann M."/>
            <person name="Boehnlein C."/>
            <person name="Franz C."/>
        </authorList>
    </citation>
    <scope>NUCLEOTIDE SEQUENCE [LARGE SCALE GENOMIC DNA]</scope>
    <source>
        <strain evidence="6 7">JCM 19841</strain>
    </source>
</reference>
<dbReference type="Gene3D" id="1.10.287.950">
    <property type="entry name" value="Methyl-accepting chemotaxis protein"/>
    <property type="match status" value="1"/>
</dbReference>
<proteinExistence type="inferred from homology"/>
<evidence type="ECO:0000313" key="7">
    <source>
        <dbReference type="Proteomes" id="UP000595691"/>
    </source>
</evidence>
<dbReference type="SMART" id="SM00283">
    <property type="entry name" value="MA"/>
    <property type="match status" value="1"/>
</dbReference>
<comment type="similarity">
    <text evidence="2">Belongs to the methyl-accepting chemotaxis (MCP) protein family.</text>
</comment>
<evidence type="ECO:0000256" key="2">
    <source>
        <dbReference type="ARBA" id="ARBA00029447"/>
    </source>
</evidence>
<evidence type="ECO:0000256" key="4">
    <source>
        <dbReference type="SAM" id="Coils"/>
    </source>
</evidence>
<dbReference type="Pfam" id="PF00015">
    <property type="entry name" value="MCPsignal"/>
    <property type="match status" value="1"/>
</dbReference>
<name>A0ABX7E9N2_9BACI</name>